<evidence type="ECO:0000313" key="1">
    <source>
        <dbReference type="EMBL" id="DAZ94066.1"/>
    </source>
</evidence>
<comment type="caution">
    <text evidence="1">The sequence shown here is derived from an EMBL/GenBank/DDBJ whole genome shotgun (WGS) entry which is preliminary data.</text>
</comment>
<keyword evidence="2" id="KW-1185">Reference proteome</keyword>
<evidence type="ECO:0000313" key="2">
    <source>
        <dbReference type="Proteomes" id="UP001146120"/>
    </source>
</evidence>
<name>A0AAV2YIY4_9STRA</name>
<accession>A0AAV2YIY4</accession>
<dbReference type="Proteomes" id="UP001146120">
    <property type="component" value="Unassembled WGS sequence"/>
</dbReference>
<reference evidence="1" key="1">
    <citation type="submission" date="2022-11" db="EMBL/GenBank/DDBJ databases">
        <authorList>
            <person name="Morgan W.R."/>
            <person name="Tartar A."/>
        </authorList>
    </citation>
    <scope>NUCLEOTIDE SEQUENCE</scope>
    <source>
        <strain evidence="1">ARSEF 373</strain>
    </source>
</reference>
<protein>
    <submittedName>
        <fullName evidence="1">Uncharacterized protein</fullName>
    </submittedName>
</protein>
<organism evidence="1 2">
    <name type="scientific">Lagenidium giganteum</name>
    <dbReference type="NCBI Taxonomy" id="4803"/>
    <lineage>
        <taxon>Eukaryota</taxon>
        <taxon>Sar</taxon>
        <taxon>Stramenopiles</taxon>
        <taxon>Oomycota</taxon>
        <taxon>Peronosporomycetes</taxon>
        <taxon>Pythiales</taxon>
        <taxon>Pythiaceae</taxon>
    </lineage>
</organism>
<gene>
    <name evidence="1" type="ORF">N0F65_004333</name>
</gene>
<reference evidence="1" key="2">
    <citation type="journal article" date="2023" name="Microbiol Resour">
        <title>Decontamination and Annotation of the Draft Genome Sequence of the Oomycete Lagenidium giganteum ARSEF 373.</title>
        <authorList>
            <person name="Morgan W.R."/>
            <person name="Tartar A."/>
        </authorList>
    </citation>
    <scope>NUCLEOTIDE SEQUENCE</scope>
    <source>
        <strain evidence="1">ARSEF 373</strain>
    </source>
</reference>
<dbReference type="AlphaFoldDB" id="A0AAV2YIY4"/>
<dbReference type="EMBL" id="DAKRPA010000272">
    <property type="protein sequence ID" value="DAZ94066.1"/>
    <property type="molecule type" value="Genomic_DNA"/>
</dbReference>
<sequence length="61" mass="6746">MAPTEAAIMEFCSLDCKSSNEYVREVQEHINNVLLETPVPQSINVTATSSEDTNTDKPISF</sequence>
<proteinExistence type="predicted"/>